<evidence type="ECO:0000313" key="2">
    <source>
        <dbReference type="EMBL" id="ADO84603.1"/>
    </source>
</evidence>
<dbReference type="Pfam" id="PF13847">
    <property type="entry name" value="Methyltransf_31"/>
    <property type="match status" value="1"/>
</dbReference>
<dbReference type="SUPFAM" id="SSF53335">
    <property type="entry name" value="S-adenosyl-L-methionine-dependent methyltransferases"/>
    <property type="match status" value="1"/>
</dbReference>
<dbReference type="Proteomes" id="UP000006875">
    <property type="component" value="Plasmid pILYOP02"/>
</dbReference>
<dbReference type="eggNOG" id="COG0500">
    <property type="taxonomic scope" value="Bacteria"/>
</dbReference>
<evidence type="ECO:0000259" key="1">
    <source>
        <dbReference type="Pfam" id="PF13847"/>
    </source>
</evidence>
<sequence>MFFRKNSKSHWDKIYSGCNRENLGWYEKEAKESLNLIVETGIKKNIIDIGCGKTTLIESLLEMGYDNITGIDLSEIAIGDLKESLAEYCDRVNLFQCDVLSLKLDEKVDIWHDRAVLHFLNSEKDENLYFDQLRRYLNEAGYFILATFSKDNKNRCSGLKIRTWDECEVLERLGNNFKLLKAYDQNYTMPSGDGRKFRYMMFKKN</sequence>
<evidence type="ECO:0000313" key="3">
    <source>
        <dbReference type="Proteomes" id="UP000006875"/>
    </source>
</evidence>
<keyword evidence="2" id="KW-0614">Plasmid</keyword>
<gene>
    <name evidence="2" type="ordered locus">Ilyop_2853</name>
</gene>
<feature type="domain" description="Methyltransferase" evidence="1">
    <location>
        <begin position="44"/>
        <end position="153"/>
    </location>
</feature>
<dbReference type="AlphaFoldDB" id="E3HDZ1"/>
<keyword evidence="3" id="KW-1185">Reference proteome</keyword>
<dbReference type="KEGG" id="ipo:Ilyop_2853"/>
<dbReference type="RefSeq" id="WP_013389255.1">
    <property type="nucleotide sequence ID" value="NC_014634.1"/>
</dbReference>
<dbReference type="GO" id="GO:0008168">
    <property type="term" value="F:methyltransferase activity"/>
    <property type="evidence" value="ECO:0007669"/>
    <property type="project" value="UniProtKB-KW"/>
</dbReference>
<dbReference type="InterPro" id="IPR025714">
    <property type="entry name" value="Methyltranfer_dom"/>
</dbReference>
<keyword evidence="2" id="KW-0808">Transferase</keyword>
<keyword evidence="2" id="KW-0489">Methyltransferase</keyword>
<name>E3HDZ1_ILYPC</name>
<dbReference type="Gene3D" id="3.40.50.150">
    <property type="entry name" value="Vaccinia Virus protein VP39"/>
    <property type="match status" value="1"/>
</dbReference>
<geneLocation type="plasmid" evidence="2 3">
    <name>pILYOP02</name>
</geneLocation>
<dbReference type="EMBL" id="CP002283">
    <property type="protein sequence ID" value="ADO84603.1"/>
    <property type="molecule type" value="Genomic_DNA"/>
</dbReference>
<dbReference type="CDD" id="cd02440">
    <property type="entry name" value="AdoMet_MTases"/>
    <property type="match status" value="1"/>
</dbReference>
<dbReference type="GO" id="GO:0032259">
    <property type="term" value="P:methylation"/>
    <property type="evidence" value="ECO:0007669"/>
    <property type="project" value="UniProtKB-KW"/>
</dbReference>
<dbReference type="HOGENOM" id="CLU_082414_0_0_0"/>
<protein>
    <submittedName>
        <fullName evidence="2">Methyltransferase type 12</fullName>
    </submittedName>
</protein>
<dbReference type="InterPro" id="IPR029063">
    <property type="entry name" value="SAM-dependent_MTases_sf"/>
</dbReference>
<proteinExistence type="predicted"/>
<reference evidence="2 3" key="1">
    <citation type="journal article" date="2010" name="Stand. Genomic Sci.">
        <title>Complete genome sequence of Ilyobacter polytropus type strain (CuHbu1).</title>
        <authorList>
            <person name="Sikorski J."/>
            <person name="Chertkov O."/>
            <person name="Lapidus A."/>
            <person name="Nolan M."/>
            <person name="Lucas S."/>
            <person name="Del Rio T.G."/>
            <person name="Tice H."/>
            <person name="Cheng J.F."/>
            <person name="Tapia R."/>
            <person name="Han C."/>
            <person name="Goodwin L."/>
            <person name="Pitluck S."/>
            <person name="Liolios K."/>
            <person name="Ivanova N."/>
            <person name="Mavromatis K."/>
            <person name="Mikhailova N."/>
            <person name="Pati A."/>
            <person name="Chen A."/>
            <person name="Palaniappan K."/>
            <person name="Land M."/>
            <person name="Hauser L."/>
            <person name="Chang Y.J."/>
            <person name="Jeffries C.D."/>
            <person name="Brambilla E."/>
            <person name="Yasawong M."/>
            <person name="Rohde M."/>
            <person name="Pukall R."/>
            <person name="Spring S."/>
            <person name="Goker M."/>
            <person name="Woyke T."/>
            <person name="Bristow J."/>
            <person name="Eisen J.A."/>
            <person name="Markowitz V."/>
            <person name="Hugenholtz P."/>
            <person name="Kyrpides N.C."/>
            <person name="Klenk H.P."/>
        </authorList>
    </citation>
    <scope>NUCLEOTIDE SEQUENCE [LARGE SCALE GENOMIC DNA]</scope>
    <source>
        <strain evidence="3">ATCC 51220 / DSM 2926 / LMG 16218 / CuHBu1</strain>
        <plasmid evidence="3">pILYOP02</plasmid>
    </source>
</reference>
<accession>E3HDZ1</accession>
<dbReference type="OrthoDB" id="9788660at2"/>
<dbReference type="PANTHER" id="PTHR12843:SF5">
    <property type="entry name" value="EEF1A LYSINE METHYLTRANSFERASE 2"/>
    <property type="match status" value="1"/>
</dbReference>
<organism evidence="2 3">
    <name type="scientific">Ilyobacter polytropus (strain ATCC 51220 / DSM 2926 / LMG 16218 / CuHBu1)</name>
    <dbReference type="NCBI Taxonomy" id="572544"/>
    <lineage>
        <taxon>Bacteria</taxon>
        <taxon>Fusobacteriati</taxon>
        <taxon>Fusobacteriota</taxon>
        <taxon>Fusobacteriia</taxon>
        <taxon>Fusobacteriales</taxon>
        <taxon>Fusobacteriaceae</taxon>
        <taxon>Ilyobacter</taxon>
    </lineage>
</organism>
<dbReference type="PANTHER" id="PTHR12843">
    <property type="entry name" value="PROTEIN-LYSINE N-METHYLTRANSFERASE METTL10"/>
    <property type="match status" value="1"/>
</dbReference>